<reference evidence="1 2" key="1">
    <citation type="journal article" date="2019" name="Int. J. Syst. Evol. Microbiol.">
        <title>Anaerobacillus alkaliphilus sp. nov., a novel alkaliphilic and moderately halophilic bacterium.</title>
        <authorList>
            <person name="Borsodi A.K."/>
            <person name="Aszalos J.M."/>
            <person name="Bihari P."/>
            <person name="Nagy I."/>
            <person name="Schumann P."/>
            <person name="Sproer C."/>
            <person name="Kovacs A.L."/>
            <person name="Boka K."/>
            <person name="Dobosy P."/>
            <person name="Ovari M."/>
            <person name="Szili-Kovacs T."/>
            <person name="Toth E."/>
        </authorList>
    </citation>
    <scope>NUCLEOTIDE SEQUENCE [LARGE SCALE GENOMIC DNA]</scope>
    <source>
        <strain evidence="1 2">B16-10</strain>
    </source>
</reference>
<organism evidence="1 2">
    <name type="scientific">Anaerobacillus alkaliphilus</name>
    <dbReference type="NCBI Taxonomy" id="1548597"/>
    <lineage>
        <taxon>Bacteria</taxon>
        <taxon>Bacillati</taxon>
        <taxon>Bacillota</taxon>
        <taxon>Bacilli</taxon>
        <taxon>Bacillales</taxon>
        <taxon>Bacillaceae</taxon>
        <taxon>Anaerobacillus</taxon>
    </lineage>
</organism>
<dbReference type="InterPro" id="IPR052022">
    <property type="entry name" value="26kDa_periplasmic_antigen"/>
</dbReference>
<dbReference type="Gene3D" id="3.30.70.2970">
    <property type="entry name" value="Protein of unknown function (DUF541), domain 2"/>
    <property type="match status" value="1"/>
</dbReference>
<dbReference type="GO" id="GO:0006974">
    <property type="term" value="P:DNA damage response"/>
    <property type="evidence" value="ECO:0007669"/>
    <property type="project" value="TreeGrafter"/>
</dbReference>
<protein>
    <submittedName>
        <fullName evidence="1">DUF541 domain-containing protein</fullName>
    </submittedName>
</protein>
<dbReference type="InterPro" id="IPR007497">
    <property type="entry name" value="SIMPL/DUF541"/>
</dbReference>
<dbReference type="OrthoDB" id="9785192at2"/>
<dbReference type="PANTHER" id="PTHR34387">
    <property type="entry name" value="SLR1258 PROTEIN"/>
    <property type="match status" value="1"/>
</dbReference>
<gene>
    <name evidence="1" type="ORF">DS745_02700</name>
</gene>
<dbReference type="AlphaFoldDB" id="A0A4Q0VX53"/>
<dbReference type="PANTHER" id="PTHR34387:SF1">
    <property type="entry name" value="PERIPLASMIC IMMUNOGENIC PROTEIN"/>
    <property type="match status" value="1"/>
</dbReference>
<evidence type="ECO:0000313" key="2">
    <source>
        <dbReference type="Proteomes" id="UP000290649"/>
    </source>
</evidence>
<accession>A0A4Q0VX53</accession>
<dbReference type="Gene3D" id="3.30.110.170">
    <property type="entry name" value="Protein of unknown function (DUF541), domain 1"/>
    <property type="match status" value="1"/>
</dbReference>
<dbReference type="Proteomes" id="UP000290649">
    <property type="component" value="Unassembled WGS sequence"/>
</dbReference>
<dbReference type="EMBL" id="QOUX01000001">
    <property type="protein sequence ID" value="RXJ04313.1"/>
    <property type="molecule type" value="Genomic_DNA"/>
</dbReference>
<sequence>MFNSLKCLKVTGEGTISVTPDQANITLGAITENRNLQQAQEENTTIISNVITGLVQLGIRKENIQTVVYRIETLYDYQDGTQIFRGYRVNHQLLIKVEEIDQTGRVVDLAVSLGANSVTNIEFTVAQPEVYYHHALQMALHNATQKALSLTSQLPVNLNPIPYKIEEVSVHPSPPIPYVTPMLAKAETTPIQPGEITISSTIKVEYQYY</sequence>
<name>A0A4Q0VX53_9BACI</name>
<proteinExistence type="predicted"/>
<comment type="caution">
    <text evidence="1">The sequence shown here is derived from an EMBL/GenBank/DDBJ whole genome shotgun (WGS) entry which is preliminary data.</text>
</comment>
<dbReference type="Pfam" id="PF04402">
    <property type="entry name" value="SIMPL"/>
    <property type="match status" value="1"/>
</dbReference>
<evidence type="ECO:0000313" key="1">
    <source>
        <dbReference type="EMBL" id="RXJ04313.1"/>
    </source>
</evidence>
<dbReference type="RefSeq" id="WP_129076660.1">
    <property type="nucleotide sequence ID" value="NZ_QOUX01000001.1"/>
</dbReference>
<keyword evidence="2" id="KW-1185">Reference proteome</keyword>